<name>A0A5N0VM90_9PSEU</name>
<feature type="compositionally biased region" description="Pro residues" evidence="1">
    <location>
        <begin position="1"/>
        <end position="26"/>
    </location>
</feature>
<organism evidence="2 3">
    <name type="scientific">Amycolatopsis acidicola</name>
    <dbReference type="NCBI Taxonomy" id="2596893"/>
    <lineage>
        <taxon>Bacteria</taxon>
        <taxon>Bacillati</taxon>
        <taxon>Actinomycetota</taxon>
        <taxon>Actinomycetes</taxon>
        <taxon>Pseudonocardiales</taxon>
        <taxon>Pseudonocardiaceae</taxon>
        <taxon>Amycolatopsis</taxon>
    </lineage>
</organism>
<reference evidence="2" key="1">
    <citation type="submission" date="2019-09" db="EMBL/GenBank/DDBJ databases">
        <authorList>
            <person name="Teo W.F.A."/>
            <person name="Duangmal K."/>
        </authorList>
    </citation>
    <scope>NUCLEOTIDE SEQUENCE [LARGE SCALE GENOMIC DNA]</scope>
    <source>
        <strain evidence="2">K81G1</strain>
    </source>
</reference>
<accession>A0A5N0VM90</accession>
<feature type="compositionally biased region" description="Pro residues" evidence="1">
    <location>
        <begin position="96"/>
        <end position="113"/>
    </location>
</feature>
<evidence type="ECO:0000313" key="3">
    <source>
        <dbReference type="Proteomes" id="UP000319769"/>
    </source>
</evidence>
<dbReference type="EMBL" id="VMNW02000001">
    <property type="protein sequence ID" value="KAA9166888.1"/>
    <property type="molecule type" value="Genomic_DNA"/>
</dbReference>
<dbReference type="AlphaFoldDB" id="A0A5N0VM90"/>
<dbReference type="Proteomes" id="UP000319769">
    <property type="component" value="Unassembled WGS sequence"/>
</dbReference>
<dbReference type="RefSeq" id="WP_144746444.1">
    <property type="nucleotide sequence ID" value="NZ_VMNW02000001.1"/>
</dbReference>
<keyword evidence="3" id="KW-1185">Reference proteome</keyword>
<comment type="caution">
    <text evidence="2">The sequence shown here is derived from an EMBL/GenBank/DDBJ whole genome shotgun (WGS) entry which is preliminary data.</text>
</comment>
<proteinExistence type="predicted"/>
<dbReference type="OrthoDB" id="4669120at2"/>
<evidence type="ECO:0000313" key="2">
    <source>
        <dbReference type="EMBL" id="KAA9166888.1"/>
    </source>
</evidence>
<gene>
    <name evidence="2" type="ORF">FPZ12_001470</name>
</gene>
<feature type="compositionally biased region" description="Low complexity" evidence="1">
    <location>
        <begin position="58"/>
        <end position="83"/>
    </location>
</feature>
<feature type="region of interest" description="Disordered" evidence="1">
    <location>
        <begin position="1"/>
        <end position="116"/>
    </location>
</feature>
<sequence>MNQPNQPPARPMPPGPAAAAPPPPQQQPVQQPQQQPYPPQQPMPQGRPVLGAPYQGYAPPTTAVAPPPAQHRQQAAAQAVATVETARPLGLSVAAPPAPPGHRPNGGGPPPVVPEQREWRQRRHRSIPRLRIGWHQASPTDLDRLQVAGASFGLRLGRNQSGFPVALALFQPEPTTVSLIGGSWAARLLAYRALGYGARVRVLTSHPAGWSDLGRCATGRTDRVAVLPPGSPVETTASADAPVLVLHDTDQPPSATEPVAWETRLTVLRRLTPDRVAAMPHASIVMMQRLTPNEAQILASALRLTPRTSQQLPMLRDDMMAIMSDTGNHYVWLGPGKAELDLLGRPGRY</sequence>
<protein>
    <submittedName>
        <fullName evidence="2">Uncharacterized protein</fullName>
    </submittedName>
</protein>
<evidence type="ECO:0000256" key="1">
    <source>
        <dbReference type="SAM" id="MobiDB-lite"/>
    </source>
</evidence>